<dbReference type="Proteomes" id="UP000085678">
    <property type="component" value="Unplaced"/>
</dbReference>
<proteinExistence type="predicted"/>
<evidence type="ECO:0000256" key="2">
    <source>
        <dbReference type="SAM" id="MobiDB-lite"/>
    </source>
</evidence>
<feature type="domain" description="C2H2-type" evidence="3">
    <location>
        <begin position="6"/>
        <end position="33"/>
    </location>
</feature>
<dbReference type="GO" id="GO:0008270">
    <property type="term" value="F:zinc ion binding"/>
    <property type="evidence" value="ECO:0007669"/>
    <property type="project" value="UniProtKB-KW"/>
</dbReference>
<feature type="region of interest" description="Disordered" evidence="2">
    <location>
        <begin position="296"/>
        <end position="328"/>
    </location>
</feature>
<evidence type="ECO:0000313" key="5">
    <source>
        <dbReference type="RefSeq" id="XP_013387101.1"/>
    </source>
</evidence>
<feature type="compositionally biased region" description="Basic and acidic residues" evidence="2">
    <location>
        <begin position="201"/>
        <end position="224"/>
    </location>
</feature>
<keyword evidence="1" id="KW-0862">Zinc</keyword>
<reference evidence="5" key="1">
    <citation type="submission" date="2025-08" db="UniProtKB">
        <authorList>
            <consortium name="RefSeq"/>
        </authorList>
    </citation>
    <scope>IDENTIFICATION</scope>
    <source>
        <tissue evidence="5">Gonads</tissue>
    </source>
</reference>
<keyword evidence="1" id="KW-0479">Metal-binding</keyword>
<gene>
    <name evidence="5" type="primary">LOC106156404</name>
</gene>
<evidence type="ECO:0000313" key="4">
    <source>
        <dbReference type="Proteomes" id="UP000085678"/>
    </source>
</evidence>
<keyword evidence="4" id="KW-1185">Reference proteome</keyword>
<feature type="region of interest" description="Disordered" evidence="2">
    <location>
        <begin position="157"/>
        <end position="180"/>
    </location>
</feature>
<feature type="compositionally biased region" description="Basic and acidic residues" evidence="2">
    <location>
        <begin position="296"/>
        <end position="313"/>
    </location>
</feature>
<keyword evidence="1" id="KW-0863">Zinc-finger</keyword>
<dbReference type="RefSeq" id="XP_013387101.1">
    <property type="nucleotide sequence ID" value="XM_013531647.1"/>
</dbReference>
<dbReference type="GeneID" id="106156404"/>
<evidence type="ECO:0000256" key="1">
    <source>
        <dbReference type="PROSITE-ProRule" id="PRU00042"/>
    </source>
</evidence>
<dbReference type="PROSITE" id="PS00028">
    <property type="entry name" value="ZINC_FINGER_C2H2_1"/>
    <property type="match status" value="1"/>
</dbReference>
<feature type="compositionally biased region" description="Pro residues" evidence="2">
    <location>
        <begin position="169"/>
        <end position="178"/>
    </location>
</feature>
<feature type="region of interest" description="Disordered" evidence="2">
    <location>
        <begin position="198"/>
        <end position="239"/>
    </location>
</feature>
<dbReference type="InParanoid" id="A0A1S3HNJ3"/>
<name>A0A1S3HNJ3_LINAN</name>
<organism evidence="4 5">
    <name type="scientific">Lingula anatina</name>
    <name type="common">Brachiopod</name>
    <name type="synonym">Lingula unguis</name>
    <dbReference type="NCBI Taxonomy" id="7574"/>
    <lineage>
        <taxon>Eukaryota</taxon>
        <taxon>Metazoa</taxon>
        <taxon>Spiralia</taxon>
        <taxon>Lophotrochozoa</taxon>
        <taxon>Brachiopoda</taxon>
        <taxon>Linguliformea</taxon>
        <taxon>Lingulata</taxon>
        <taxon>Lingulida</taxon>
        <taxon>Linguloidea</taxon>
        <taxon>Lingulidae</taxon>
        <taxon>Lingula</taxon>
    </lineage>
</organism>
<feature type="region of interest" description="Disordered" evidence="2">
    <location>
        <begin position="89"/>
        <end position="113"/>
    </location>
</feature>
<feature type="compositionally biased region" description="Polar residues" evidence="2">
    <location>
        <begin position="227"/>
        <end position="236"/>
    </location>
</feature>
<sequence>MKLEVNRCQRCGILFKHRSHLLQHERKHTCPKKLLPYRRQKPRSLHGRQRRQQTYFSRKKRFLTARKRRMDKVKLSAFFSNLHKEITGHLTSSKPQILSPEQAAHSSKSYSHEEDKQKFKFKDVIIRLNKIDAYLNIKSQQNKIPEILTVNVNQDGKKTSIGGQSQGNKPPPGKPPLNIPDTAVVRLHRLSFALSQHAVKMTKDSHTSGVRSKKESSPVEEHVKVRLSSSSKFQTTPLPPEKEEYLSLCKSMSLCIPKLKLHLTNGGVPLVQDTSTKKQVSPEVSRLEVKRSIFDKKPPESCGAEHEESDRWSNMEMSTSASSSSSDPLNMCKLDEWTPIGVPTSAMSSNPLNMCKPLRISIPKLDMSHPSVFRTTPSSLESILGSGQPCVQTCIDKSYSSFTDTGPTDDQNSITELPSQSMDFEASPGLVAQENEPSVCTSNKLENICKDVKVCLPRIDSNLLRPREQPSSVLHTQYLHRTTLSAMEPVVKLHRISPFKFQGRLPSDRISHSNQQVHDVSSCLSESLNRLHIGSSCNTATSSYQHVGITGESIFQEVAEASISVSIDDGLVAGTQSYSLSAGTGHSSSNIISANTCVNPSSTQLQCATHDNETIATSSSSQLPLAAHQHPVQMSSNSSPAPEELLQPTSVSPQAPVAPQRPPLPRLAITLDRVNVEEFYLNNPGRRGLGLPVQYVLDQQRPLPQPRVNRNTQLITINA</sequence>
<accession>A0A1S3HNJ3</accession>
<dbReference type="InterPro" id="IPR013087">
    <property type="entry name" value="Znf_C2H2_type"/>
</dbReference>
<protein>
    <submittedName>
        <fullName evidence="5">Uncharacterized protein LOC106156404</fullName>
    </submittedName>
</protein>
<dbReference type="AlphaFoldDB" id="A0A1S3HNJ3"/>
<dbReference type="KEGG" id="lak:106156404"/>
<dbReference type="PROSITE" id="PS50157">
    <property type="entry name" value="ZINC_FINGER_C2H2_2"/>
    <property type="match status" value="1"/>
</dbReference>
<feature type="region of interest" description="Disordered" evidence="2">
    <location>
        <begin position="616"/>
        <end position="663"/>
    </location>
</feature>
<evidence type="ECO:0000259" key="3">
    <source>
        <dbReference type="PROSITE" id="PS50157"/>
    </source>
</evidence>